<proteinExistence type="predicted"/>
<evidence type="ECO:0000313" key="3">
    <source>
        <dbReference type="Proteomes" id="UP000499080"/>
    </source>
</evidence>
<comment type="caution">
    <text evidence="2">The sequence shown here is derived from an EMBL/GenBank/DDBJ whole genome shotgun (WGS) entry which is preliminary data.</text>
</comment>
<dbReference type="EMBL" id="BGPR01048511">
    <property type="protein sequence ID" value="GBO25517.1"/>
    <property type="molecule type" value="Genomic_DNA"/>
</dbReference>
<name>A0A4Y2VP63_ARAVE</name>
<dbReference type="Proteomes" id="UP000499080">
    <property type="component" value="Unassembled WGS sequence"/>
</dbReference>
<organism evidence="2 3">
    <name type="scientific">Araneus ventricosus</name>
    <name type="common">Orbweaver spider</name>
    <name type="synonym">Epeira ventricosa</name>
    <dbReference type="NCBI Taxonomy" id="182803"/>
    <lineage>
        <taxon>Eukaryota</taxon>
        <taxon>Metazoa</taxon>
        <taxon>Ecdysozoa</taxon>
        <taxon>Arthropoda</taxon>
        <taxon>Chelicerata</taxon>
        <taxon>Arachnida</taxon>
        <taxon>Araneae</taxon>
        <taxon>Araneomorphae</taxon>
        <taxon>Entelegynae</taxon>
        <taxon>Araneoidea</taxon>
        <taxon>Araneidae</taxon>
        <taxon>Araneus</taxon>
    </lineage>
</organism>
<accession>A0A4Y2VP63</accession>
<dbReference type="AlphaFoldDB" id="A0A4Y2VP63"/>
<evidence type="ECO:0000313" key="1">
    <source>
        <dbReference type="EMBL" id="GBO25513.1"/>
    </source>
</evidence>
<keyword evidence="3" id="KW-1185">Reference proteome</keyword>
<sequence>MDKLQSAKKKIELDEIKDVFTEPLMIDILMPNYVQLTENFSSEIDNYINAGVFEEHSHSVATSEIIHTEETSHVPIPEKYDEKTNKCQILTAEASNNHLAAENKATEEKSTTLLHEQCYLIMTDVPIPEKNDEKTSENQILPIEAVVNAPATENKVDAEKSSTFFDEKCYLQGVQILQIYDETNFECQILTEEPAVNAPAAEDKTDDEKIVFVP</sequence>
<evidence type="ECO:0000313" key="2">
    <source>
        <dbReference type="EMBL" id="GBO25517.1"/>
    </source>
</evidence>
<gene>
    <name evidence="2" type="ORF">AVEN_141668_1</name>
    <name evidence="1" type="ORF">AVEN_9503_1</name>
</gene>
<reference evidence="2 3" key="1">
    <citation type="journal article" date="2019" name="Sci. Rep.">
        <title>Orb-weaving spider Araneus ventricosus genome elucidates the spidroin gene catalogue.</title>
        <authorList>
            <person name="Kono N."/>
            <person name="Nakamura H."/>
            <person name="Ohtoshi R."/>
            <person name="Moran D.A.P."/>
            <person name="Shinohara A."/>
            <person name="Yoshida Y."/>
            <person name="Fujiwara M."/>
            <person name="Mori M."/>
            <person name="Tomita M."/>
            <person name="Arakawa K."/>
        </authorList>
    </citation>
    <scope>NUCLEOTIDE SEQUENCE [LARGE SCALE GENOMIC DNA]</scope>
</reference>
<protein>
    <submittedName>
        <fullName evidence="2">Uncharacterized protein</fullName>
    </submittedName>
</protein>
<dbReference type="EMBL" id="BGPR01048509">
    <property type="protein sequence ID" value="GBO25513.1"/>
    <property type="molecule type" value="Genomic_DNA"/>
</dbReference>